<evidence type="ECO:0000313" key="4">
    <source>
        <dbReference type="EnsemblProtists" id="EKX45744"/>
    </source>
</evidence>
<dbReference type="Proteomes" id="UP000011087">
    <property type="component" value="Unassembled WGS sequence"/>
</dbReference>
<feature type="compositionally biased region" description="Polar residues" evidence="2">
    <location>
        <begin position="521"/>
        <end position="532"/>
    </location>
</feature>
<accession>L1JCA9</accession>
<dbReference type="InterPro" id="IPR052769">
    <property type="entry name" value="TPR_domain_protein"/>
</dbReference>
<dbReference type="KEGG" id="gtt:GUITHDRAFT_163127"/>
<dbReference type="PaxDb" id="55529-EKX45744"/>
<feature type="compositionally biased region" description="Polar residues" evidence="2">
    <location>
        <begin position="492"/>
        <end position="501"/>
    </location>
</feature>
<evidence type="ECO:0000256" key="1">
    <source>
        <dbReference type="SAM" id="Coils"/>
    </source>
</evidence>
<dbReference type="InterPro" id="IPR011990">
    <property type="entry name" value="TPR-like_helical_dom_sf"/>
</dbReference>
<feature type="compositionally biased region" description="Basic and acidic residues" evidence="2">
    <location>
        <begin position="445"/>
        <end position="466"/>
    </location>
</feature>
<dbReference type="HOGENOM" id="CLU_275406_0_0_1"/>
<dbReference type="AlphaFoldDB" id="L1JCA9"/>
<keyword evidence="5" id="KW-1185">Reference proteome</keyword>
<organism evidence="3">
    <name type="scientific">Guillardia theta (strain CCMP2712)</name>
    <name type="common">Cryptophyte</name>
    <dbReference type="NCBI Taxonomy" id="905079"/>
    <lineage>
        <taxon>Eukaryota</taxon>
        <taxon>Cryptophyceae</taxon>
        <taxon>Pyrenomonadales</taxon>
        <taxon>Geminigeraceae</taxon>
        <taxon>Guillardia</taxon>
    </lineage>
</organism>
<dbReference type="InterPro" id="IPR019734">
    <property type="entry name" value="TPR_rpt"/>
</dbReference>
<reference evidence="3 5" key="1">
    <citation type="journal article" date="2012" name="Nature">
        <title>Algal genomes reveal evolutionary mosaicism and the fate of nucleomorphs.</title>
        <authorList>
            <consortium name="DOE Joint Genome Institute"/>
            <person name="Curtis B.A."/>
            <person name="Tanifuji G."/>
            <person name="Burki F."/>
            <person name="Gruber A."/>
            <person name="Irimia M."/>
            <person name="Maruyama S."/>
            <person name="Arias M.C."/>
            <person name="Ball S.G."/>
            <person name="Gile G.H."/>
            <person name="Hirakawa Y."/>
            <person name="Hopkins J.F."/>
            <person name="Kuo A."/>
            <person name="Rensing S.A."/>
            <person name="Schmutz J."/>
            <person name="Symeonidi A."/>
            <person name="Elias M."/>
            <person name="Eveleigh R.J."/>
            <person name="Herman E.K."/>
            <person name="Klute M.J."/>
            <person name="Nakayama T."/>
            <person name="Obornik M."/>
            <person name="Reyes-Prieto A."/>
            <person name="Armbrust E.V."/>
            <person name="Aves S.J."/>
            <person name="Beiko R.G."/>
            <person name="Coutinho P."/>
            <person name="Dacks J.B."/>
            <person name="Durnford D.G."/>
            <person name="Fast N.M."/>
            <person name="Green B.R."/>
            <person name="Grisdale C.J."/>
            <person name="Hempel F."/>
            <person name="Henrissat B."/>
            <person name="Hoppner M.P."/>
            <person name="Ishida K."/>
            <person name="Kim E."/>
            <person name="Koreny L."/>
            <person name="Kroth P.G."/>
            <person name="Liu Y."/>
            <person name="Malik S.B."/>
            <person name="Maier U.G."/>
            <person name="McRose D."/>
            <person name="Mock T."/>
            <person name="Neilson J.A."/>
            <person name="Onodera N.T."/>
            <person name="Poole A.M."/>
            <person name="Pritham E.J."/>
            <person name="Richards T.A."/>
            <person name="Rocap G."/>
            <person name="Roy S.W."/>
            <person name="Sarai C."/>
            <person name="Schaack S."/>
            <person name="Shirato S."/>
            <person name="Slamovits C.H."/>
            <person name="Spencer D.F."/>
            <person name="Suzuki S."/>
            <person name="Worden A.Z."/>
            <person name="Zauner S."/>
            <person name="Barry K."/>
            <person name="Bell C."/>
            <person name="Bharti A.K."/>
            <person name="Crow J.A."/>
            <person name="Grimwood J."/>
            <person name="Kramer R."/>
            <person name="Lindquist E."/>
            <person name="Lucas S."/>
            <person name="Salamov A."/>
            <person name="McFadden G.I."/>
            <person name="Lane C.E."/>
            <person name="Keeling P.J."/>
            <person name="Gray M.W."/>
            <person name="Grigoriev I.V."/>
            <person name="Archibald J.M."/>
        </authorList>
    </citation>
    <scope>NUCLEOTIDE SEQUENCE</scope>
    <source>
        <strain evidence="3 5">CCMP2712</strain>
    </source>
</reference>
<sequence>MAEEAMLDVARDVKAEDAWSKIVISGNQLYDKGEYHQAANTYSQSLIFISLTDKSGRSKVYYNRALAYLRQHKWDAAILDSECLLHVSIPDYKAKALYLRAIARAGKGEPSAAIQDMRQATLLACSSLEKERISKALRKLEDQYKEQEVYWKRLVFRLQTWRDTAAVYLTRQVFPLACASGAWMAARCIGTGDVKQDMPRARVSLSEASTALEHDWFYQWIFMTGFIGINALWYDFLCRLQVENEDQTSTGISGGDGKKNFEGSKACSTLPLQIRYDVSVICATLRLTRMPDRYEDHYLCLECLDSRKGCMLSSFELFYGRKLGFLMTIGDPLTMISCSSHPPSFFRSIHLMTTTTSQESNSSGCCQQSDQKKTQLEAKMSQKCSLGEKVSQDMVEREHLAKDKTSIEQAAADVASDTGKRDISNLTAQMQALSQDLSIVKGLEAEHKNTGDRQQKSEKEDAKKGEVSPSKEPILKDSKEDGRSTPKKDKTVASSTAQAGQSDDHHLNNGQSGISKPAVVQQESVSAASTLGSKKVNAETERKQKPPSDVFITDDEISESADRMFESGLLREQGNAEYQAALKISHGVLRNRKLQSSIQLYTKAYEMDRDSVQALTNRAAVYLTLDQYDKAAEDCQLAIETGKRTKADSKVMSRAYERLGKVKFQQKLYGEAIAALERVEEGFLSENAAKMLAEAEAFRDEEIERKEAERREQEARELEQQRQQEEQRRAKEEQAKREKHIAGMAQLLEKMRQLKGEGNSFFKHESYGSAMNSYKECLTTFEALDLEVLEPSQVEESTNLQSICRLNIAACCIKSQSSYSDAVAMCNLVLQRDPNNVKAIYRRSQAKFALEDFVGAISDAVSAQNLAPGDVTIASHLEVIQQAMARGREEEDHNRNNDKQDEEGDDSRDNYEQDAEGADSSQLPGYQAEGDERVSFDSCLAIANSYKVEGNDKFKNQVLVDFTARSSLILTSHNSVGMKRDLEAARELDLALQHCKEALSLDPRSVKAYFRQGQIYAEISALEDAARSQYDSFSGSANILTQRSRDSLLQAKSILGTNDNSIAAAFEELEAGAAKKRRKEYRTSLQMSKASDATMERSDKAAERMNQKNIPRKAEDWNKIDLVYKGKPVHVFNREMQQDGELQRLEYESLRQVILVLCTG</sequence>
<dbReference type="PANTHER" id="PTHR46014:SF1">
    <property type="entry name" value="TETRATRICOPEPTIDE REPEAT PROTEIN 1"/>
    <property type="match status" value="1"/>
</dbReference>
<evidence type="ECO:0000256" key="2">
    <source>
        <dbReference type="SAM" id="MobiDB-lite"/>
    </source>
</evidence>
<feature type="region of interest" description="Disordered" evidence="2">
    <location>
        <begin position="445"/>
        <end position="555"/>
    </location>
</feature>
<feature type="coiled-coil region" evidence="1">
    <location>
        <begin position="123"/>
        <end position="150"/>
    </location>
</feature>
<reference evidence="5" key="2">
    <citation type="submission" date="2012-11" db="EMBL/GenBank/DDBJ databases">
        <authorList>
            <person name="Kuo A."/>
            <person name="Curtis B.A."/>
            <person name="Tanifuji G."/>
            <person name="Burki F."/>
            <person name="Gruber A."/>
            <person name="Irimia M."/>
            <person name="Maruyama S."/>
            <person name="Arias M.C."/>
            <person name="Ball S.G."/>
            <person name="Gile G.H."/>
            <person name="Hirakawa Y."/>
            <person name="Hopkins J.F."/>
            <person name="Rensing S.A."/>
            <person name="Schmutz J."/>
            <person name="Symeonidi A."/>
            <person name="Elias M."/>
            <person name="Eveleigh R.J."/>
            <person name="Herman E.K."/>
            <person name="Klute M.J."/>
            <person name="Nakayama T."/>
            <person name="Obornik M."/>
            <person name="Reyes-Prieto A."/>
            <person name="Armbrust E.V."/>
            <person name="Aves S.J."/>
            <person name="Beiko R.G."/>
            <person name="Coutinho P."/>
            <person name="Dacks J.B."/>
            <person name="Durnford D.G."/>
            <person name="Fast N.M."/>
            <person name="Green B.R."/>
            <person name="Grisdale C."/>
            <person name="Hempe F."/>
            <person name="Henrissat B."/>
            <person name="Hoppner M.P."/>
            <person name="Ishida K.-I."/>
            <person name="Kim E."/>
            <person name="Koreny L."/>
            <person name="Kroth P.G."/>
            <person name="Liu Y."/>
            <person name="Malik S.-B."/>
            <person name="Maier U.G."/>
            <person name="McRose D."/>
            <person name="Mock T."/>
            <person name="Neilson J.A."/>
            <person name="Onodera N.T."/>
            <person name="Poole A.M."/>
            <person name="Pritham E.J."/>
            <person name="Richards T.A."/>
            <person name="Rocap G."/>
            <person name="Roy S.W."/>
            <person name="Sarai C."/>
            <person name="Schaack S."/>
            <person name="Shirato S."/>
            <person name="Slamovits C.H."/>
            <person name="Spencer D.F."/>
            <person name="Suzuki S."/>
            <person name="Worden A.Z."/>
            <person name="Zauner S."/>
            <person name="Barry K."/>
            <person name="Bell C."/>
            <person name="Bharti A.K."/>
            <person name="Crow J.A."/>
            <person name="Grimwood J."/>
            <person name="Kramer R."/>
            <person name="Lindquist E."/>
            <person name="Lucas S."/>
            <person name="Salamov A."/>
            <person name="McFadden G.I."/>
            <person name="Lane C.E."/>
            <person name="Keeling P.J."/>
            <person name="Gray M.W."/>
            <person name="Grigoriev I.V."/>
            <person name="Archibald J.M."/>
        </authorList>
    </citation>
    <scope>NUCLEOTIDE SEQUENCE</scope>
    <source>
        <strain evidence="5">CCMP2712</strain>
    </source>
</reference>
<dbReference type="SUPFAM" id="SSF48452">
    <property type="entry name" value="TPR-like"/>
    <property type="match status" value="3"/>
</dbReference>
<dbReference type="STRING" id="905079.L1JCA9"/>
<dbReference type="GeneID" id="17302540"/>
<evidence type="ECO:0000313" key="3">
    <source>
        <dbReference type="EMBL" id="EKX45744.1"/>
    </source>
</evidence>
<dbReference type="PANTHER" id="PTHR46014">
    <property type="entry name" value="TETRATRICOPEPTIDE REPEAT PROTEIN 1"/>
    <property type="match status" value="1"/>
</dbReference>
<feature type="compositionally biased region" description="Basic and acidic residues" evidence="2">
    <location>
        <begin position="473"/>
        <end position="491"/>
    </location>
</feature>
<gene>
    <name evidence="3" type="ORF">GUITHDRAFT_163127</name>
</gene>
<dbReference type="EMBL" id="JH992997">
    <property type="protein sequence ID" value="EKX45744.1"/>
    <property type="molecule type" value="Genomic_DNA"/>
</dbReference>
<keyword evidence="1" id="KW-0175">Coiled coil</keyword>
<dbReference type="OrthoDB" id="433738at2759"/>
<dbReference type="eggNOG" id="KOG0546">
    <property type="taxonomic scope" value="Eukaryota"/>
</dbReference>
<dbReference type="Gene3D" id="1.25.40.10">
    <property type="entry name" value="Tetratricopeptide repeat domain"/>
    <property type="match status" value="4"/>
</dbReference>
<feature type="region of interest" description="Disordered" evidence="2">
    <location>
        <begin position="704"/>
        <end position="738"/>
    </location>
</feature>
<dbReference type="RefSeq" id="XP_005832724.1">
    <property type="nucleotide sequence ID" value="XM_005832667.1"/>
</dbReference>
<proteinExistence type="predicted"/>
<feature type="compositionally biased region" description="Basic and acidic residues" evidence="2">
    <location>
        <begin position="704"/>
        <end position="736"/>
    </location>
</feature>
<name>L1JCA9_GUITC</name>
<feature type="compositionally biased region" description="Acidic residues" evidence="2">
    <location>
        <begin position="900"/>
        <end position="917"/>
    </location>
</feature>
<protein>
    <submittedName>
        <fullName evidence="3 4">Uncharacterized protein</fullName>
    </submittedName>
</protein>
<dbReference type="SMART" id="SM00028">
    <property type="entry name" value="TPR"/>
    <property type="match status" value="9"/>
</dbReference>
<evidence type="ECO:0000313" key="5">
    <source>
        <dbReference type="Proteomes" id="UP000011087"/>
    </source>
</evidence>
<reference evidence="4" key="3">
    <citation type="submission" date="2016-03" db="UniProtKB">
        <authorList>
            <consortium name="EnsemblProtists"/>
        </authorList>
    </citation>
    <scope>IDENTIFICATION</scope>
</reference>
<feature type="region of interest" description="Disordered" evidence="2">
    <location>
        <begin position="885"/>
        <end position="926"/>
    </location>
</feature>
<dbReference type="Pfam" id="PF13432">
    <property type="entry name" value="TPR_16"/>
    <property type="match status" value="1"/>
</dbReference>
<feature type="compositionally biased region" description="Basic and acidic residues" evidence="2">
    <location>
        <begin position="886"/>
        <end position="899"/>
    </location>
</feature>
<dbReference type="EnsemblProtists" id="EKX45744">
    <property type="protein sequence ID" value="EKX45744"/>
    <property type="gene ID" value="GUITHDRAFT_163127"/>
</dbReference>
<feature type="compositionally biased region" description="Basic and acidic residues" evidence="2">
    <location>
        <begin position="536"/>
        <end position="546"/>
    </location>
</feature>